<dbReference type="InterPro" id="IPR017972">
    <property type="entry name" value="Cyt_P450_CS"/>
</dbReference>
<dbReference type="Gene3D" id="1.10.630.10">
    <property type="entry name" value="Cytochrome P450"/>
    <property type="match status" value="2"/>
</dbReference>
<dbReference type="GO" id="GO:0020037">
    <property type="term" value="F:heme binding"/>
    <property type="evidence" value="ECO:0007669"/>
    <property type="project" value="InterPro"/>
</dbReference>
<name>A0A1H0KB37_9PSEU</name>
<protein>
    <recommendedName>
        <fullName evidence="3">Cytochrome P450</fullName>
    </recommendedName>
</protein>
<dbReference type="EMBL" id="FNJB01000003">
    <property type="protein sequence ID" value="SDO52971.1"/>
    <property type="molecule type" value="Genomic_DNA"/>
</dbReference>
<keyword evidence="2" id="KW-1185">Reference proteome</keyword>
<dbReference type="InterPro" id="IPR036396">
    <property type="entry name" value="Cyt_P450_sf"/>
</dbReference>
<evidence type="ECO:0000313" key="1">
    <source>
        <dbReference type="EMBL" id="SDO52971.1"/>
    </source>
</evidence>
<dbReference type="Proteomes" id="UP000199651">
    <property type="component" value="Unassembled WGS sequence"/>
</dbReference>
<evidence type="ECO:0000313" key="2">
    <source>
        <dbReference type="Proteomes" id="UP000199651"/>
    </source>
</evidence>
<dbReference type="GO" id="GO:0016705">
    <property type="term" value="F:oxidoreductase activity, acting on paired donors, with incorporation or reduction of molecular oxygen"/>
    <property type="evidence" value="ECO:0007669"/>
    <property type="project" value="InterPro"/>
</dbReference>
<dbReference type="STRING" id="504798.SAMN05421871_102640"/>
<accession>A0A1H0KB37</accession>
<dbReference type="PROSITE" id="PS00086">
    <property type="entry name" value="CYTOCHROME_P450"/>
    <property type="match status" value="1"/>
</dbReference>
<reference evidence="2" key="1">
    <citation type="submission" date="2016-10" db="EMBL/GenBank/DDBJ databases">
        <authorList>
            <person name="Varghese N."/>
            <person name="Submissions S."/>
        </authorList>
    </citation>
    <scope>NUCLEOTIDE SEQUENCE [LARGE SCALE GENOMIC DNA]</scope>
    <source>
        <strain evidence="2">IBRC-M 10655</strain>
    </source>
</reference>
<dbReference type="GO" id="GO:0004497">
    <property type="term" value="F:monooxygenase activity"/>
    <property type="evidence" value="ECO:0007669"/>
    <property type="project" value="InterPro"/>
</dbReference>
<dbReference type="AlphaFoldDB" id="A0A1H0KB37"/>
<evidence type="ECO:0008006" key="3">
    <source>
        <dbReference type="Google" id="ProtNLM"/>
    </source>
</evidence>
<dbReference type="GO" id="GO:0005506">
    <property type="term" value="F:iron ion binding"/>
    <property type="evidence" value="ECO:0007669"/>
    <property type="project" value="InterPro"/>
</dbReference>
<sequence>MRKSTDGTWLVDQPADAAVALDVLSVAGPSGLVGRMARFSDGADHACRRAQVEAVLPEVSGLRSAAAARTGTPRGEFDLMPIALGVPVAVLAEALDVEDVAAAVRLTRELCESRSDEAFLALAALLSDPAAVSVLFQAHDATAALIAAAVLEGGVEQAVRSAPVHRTQRRTVEDTVLGGVVLPAGSALWVSLAETGTFGAGRHACPGSALATALAHGVLDALGEVSVVAVEYESRPNMRLPARLIVRTR</sequence>
<organism evidence="1 2">
    <name type="scientific">Actinokineospora alba</name>
    <dbReference type="NCBI Taxonomy" id="504798"/>
    <lineage>
        <taxon>Bacteria</taxon>
        <taxon>Bacillati</taxon>
        <taxon>Actinomycetota</taxon>
        <taxon>Actinomycetes</taxon>
        <taxon>Pseudonocardiales</taxon>
        <taxon>Pseudonocardiaceae</taxon>
        <taxon>Actinokineospora</taxon>
    </lineage>
</organism>
<dbReference type="RefSeq" id="WP_091372404.1">
    <property type="nucleotide sequence ID" value="NZ_FNDV01000002.1"/>
</dbReference>
<dbReference type="OrthoDB" id="5006855at2"/>
<proteinExistence type="predicted"/>
<dbReference type="SUPFAM" id="SSF48264">
    <property type="entry name" value="Cytochrome P450"/>
    <property type="match status" value="1"/>
</dbReference>
<gene>
    <name evidence="1" type="ORF">SAMN05192558_103409</name>
</gene>